<dbReference type="Gene3D" id="3.30.70.270">
    <property type="match status" value="1"/>
</dbReference>
<dbReference type="AlphaFoldDB" id="A0A9P6VYL4"/>
<reference evidence="1 2" key="1">
    <citation type="submission" date="2020-11" db="EMBL/GenBank/DDBJ databases">
        <title>Kefir isolates.</title>
        <authorList>
            <person name="Marcisauskas S."/>
            <person name="Kim Y."/>
            <person name="Blasche S."/>
        </authorList>
    </citation>
    <scope>NUCLEOTIDE SEQUENCE [LARGE SCALE GENOMIC DNA]</scope>
    <source>
        <strain evidence="1 2">KR</strain>
    </source>
</reference>
<dbReference type="EMBL" id="PUHQ01000052">
    <property type="protein sequence ID" value="KAG0659582.1"/>
    <property type="molecule type" value="Genomic_DNA"/>
</dbReference>
<name>A0A9P6VYL4_RHOMI</name>
<accession>A0A9P6VYL4</accession>
<dbReference type="SUPFAM" id="SSF56672">
    <property type="entry name" value="DNA/RNA polymerases"/>
    <property type="match status" value="1"/>
</dbReference>
<dbReference type="InterPro" id="IPR043128">
    <property type="entry name" value="Rev_trsase/Diguanyl_cyclase"/>
</dbReference>
<keyword evidence="2" id="KW-1185">Reference proteome</keyword>
<dbReference type="InterPro" id="IPR043502">
    <property type="entry name" value="DNA/RNA_pol_sf"/>
</dbReference>
<comment type="caution">
    <text evidence="1">The sequence shown here is derived from an EMBL/GenBank/DDBJ whole genome shotgun (WGS) entry which is preliminary data.</text>
</comment>
<evidence type="ECO:0000313" key="1">
    <source>
        <dbReference type="EMBL" id="KAG0659582.1"/>
    </source>
</evidence>
<sequence length="261" mass="28914">MPQRLCNTPNTHQVRVNKTLRHLIGGCCEAFVDDVIIYSNTAEEHENNCRASRPRQDRRDQELAAILHGSKSKLLAIIAALESCWTETLADYDYSLTSVPGKQNALAEALSRVSFPSDHDVAAVTVCCISTVSLLTDFFKQIQSALQRRRPYLLCGARQPRLDVRLETTAPFDLSGFGSVVLLATPCKRCGAEDRDMLLTINCLIGYSRLVACCMKDGTKDVADLVFKEIGLPKTLNRGSIVDLVPPRRTNKTAIQDTFQV</sequence>
<protein>
    <recommendedName>
        <fullName evidence="3">Reverse transcriptase domain-containing protein</fullName>
    </recommendedName>
</protein>
<evidence type="ECO:0000313" key="2">
    <source>
        <dbReference type="Proteomes" id="UP000777482"/>
    </source>
</evidence>
<gene>
    <name evidence="1" type="ORF">C6P46_005073</name>
</gene>
<evidence type="ECO:0008006" key="3">
    <source>
        <dbReference type="Google" id="ProtNLM"/>
    </source>
</evidence>
<dbReference type="Proteomes" id="UP000777482">
    <property type="component" value="Unassembled WGS sequence"/>
</dbReference>
<dbReference type="OrthoDB" id="2369050at2759"/>
<proteinExistence type="predicted"/>
<organism evidence="1 2">
    <name type="scientific">Rhodotorula mucilaginosa</name>
    <name type="common">Yeast</name>
    <name type="synonym">Rhodotorula rubra</name>
    <dbReference type="NCBI Taxonomy" id="5537"/>
    <lineage>
        <taxon>Eukaryota</taxon>
        <taxon>Fungi</taxon>
        <taxon>Dikarya</taxon>
        <taxon>Basidiomycota</taxon>
        <taxon>Pucciniomycotina</taxon>
        <taxon>Microbotryomycetes</taxon>
        <taxon>Sporidiobolales</taxon>
        <taxon>Sporidiobolaceae</taxon>
        <taxon>Rhodotorula</taxon>
    </lineage>
</organism>